<organism evidence="3 4">
    <name type="scientific">Alistipes ihumii AP11</name>
    <dbReference type="NCBI Taxonomy" id="1211813"/>
    <lineage>
        <taxon>Bacteria</taxon>
        <taxon>Pseudomonadati</taxon>
        <taxon>Bacteroidota</taxon>
        <taxon>Bacteroidia</taxon>
        <taxon>Bacteroidales</taxon>
        <taxon>Rikenellaceae</taxon>
        <taxon>Alistipes</taxon>
    </lineage>
</organism>
<evidence type="ECO:0000313" key="4">
    <source>
        <dbReference type="Proteomes" id="UP001059295"/>
    </source>
</evidence>
<dbReference type="EMBL" id="CP102294">
    <property type="protein sequence ID" value="UWN57973.1"/>
    <property type="molecule type" value="Genomic_DNA"/>
</dbReference>
<sequence>MARPKKNNAEYFTHDADMRNDVKIKALRRKFSHTGYAVWNYLLETLTDSDFFEVEWEEINIELLAADYDVSVSELTEIVEYCVKIGLLQRAGNKLISKAHQQRFSSLLANRERKRISEGQNASMPNNGGVMASQNPVKTDETDASGNPKQHSKGEESKGEEKKGEIKYPYQDIADLWNSICKSLPKISKLSDPRRAKIKARLNEFGKPESWMPTCEALFEAVEASSFLRGENKSNWQATFDWLFSNGTNWVKVMEGNYTNKGQQHKTGSTTLGCDERIENGRRTYGSGKVTIPMNAPPRPGDKYAWDSSTQKWVLL</sequence>
<feature type="compositionally biased region" description="Polar residues" evidence="1">
    <location>
        <begin position="118"/>
        <end position="137"/>
    </location>
</feature>
<protein>
    <submittedName>
        <fullName evidence="3">DUF4373 domain-containing protein</fullName>
    </submittedName>
</protein>
<accession>A0ABY5V192</accession>
<feature type="region of interest" description="Disordered" evidence="1">
    <location>
        <begin position="117"/>
        <end position="164"/>
    </location>
</feature>
<reference evidence="3" key="1">
    <citation type="journal article" date="2022" name="Cell">
        <title>Design, construction, and in vivo augmentation of a complex gut microbiome.</title>
        <authorList>
            <person name="Cheng A.G."/>
            <person name="Ho P.Y."/>
            <person name="Aranda-Diaz A."/>
            <person name="Jain S."/>
            <person name="Yu F.B."/>
            <person name="Meng X."/>
            <person name="Wang M."/>
            <person name="Iakiviak M."/>
            <person name="Nagashima K."/>
            <person name="Zhao A."/>
            <person name="Murugkar P."/>
            <person name="Patil A."/>
            <person name="Atabakhsh K."/>
            <person name="Weakley A."/>
            <person name="Yan J."/>
            <person name="Brumbaugh A.R."/>
            <person name="Higginbottom S."/>
            <person name="Dimas A."/>
            <person name="Shiver A.L."/>
            <person name="Deutschbauer A."/>
            <person name="Neff N."/>
            <person name="Sonnenburg J.L."/>
            <person name="Huang K.C."/>
            <person name="Fischbach M.A."/>
        </authorList>
    </citation>
    <scope>NUCLEOTIDE SEQUENCE</scope>
    <source>
        <strain evidence="3">AP11</strain>
    </source>
</reference>
<dbReference type="Pfam" id="PF14297">
    <property type="entry name" value="Lin1244_N"/>
    <property type="match status" value="1"/>
</dbReference>
<feature type="compositionally biased region" description="Basic and acidic residues" evidence="1">
    <location>
        <begin position="152"/>
        <end position="164"/>
    </location>
</feature>
<dbReference type="RefSeq" id="WP_019246325.1">
    <property type="nucleotide sequence ID" value="NZ_CAPH01000015.1"/>
</dbReference>
<evidence type="ECO:0000259" key="2">
    <source>
        <dbReference type="Pfam" id="PF14297"/>
    </source>
</evidence>
<gene>
    <name evidence="3" type="ORF">NQ491_04135</name>
</gene>
<name>A0ABY5V192_9BACT</name>
<dbReference type="Proteomes" id="UP001059295">
    <property type="component" value="Chromosome"/>
</dbReference>
<evidence type="ECO:0000313" key="3">
    <source>
        <dbReference type="EMBL" id="UWN57973.1"/>
    </source>
</evidence>
<dbReference type="InterPro" id="IPR025400">
    <property type="entry name" value="Lin1244/Lin1753-like_N"/>
</dbReference>
<dbReference type="GeneID" id="82890895"/>
<keyword evidence="4" id="KW-1185">Reference proteome</keyword>
<evidence type="ECO:0000256" key="1">
    <source>
        <dbReference type="SAM" id="MobiDB-lite"/>
    </source>
</evidence>
<proteinExistence type="predicted"/>
<feature type="domain" description="Lin1244/Lin1753-like N-terminal" evidence="2">
    <location>
        <begin position="11"/>
        <end position="91"/>
    </location>
</feature>